<comment type="caution">
    <text evidence="2">The sequence shown here is derived from an EMBL/GenBank/DDBJ whole genome shotgun (WGS) entry which is preliminary data.</text>
</comment>
<dbReference type="EMBL" id="VWSH01000003">
    <property type="protein sequence ID" value="KAA5533250.1"/>
    <property type="molecule type" value="Genomic_DNA"/>
</dbReference>
<keyword evidence="1" id="KW-0812">Transmembrane</keyword>
<feature type="transmembrane region" description="Helical" evidence="1">
    <location>
        <begin position="116"/>
        <end position="135"/>
    </location>
</feature>
<dbReference type="AlphaFoldDB" id="A0A5M6CFM8"/>
<evidence type="ECO:0000313" key="2">
    <source>
        <dbReference type="EMBL" id="KAA5533250.1"/>
    </source>
</evidence>
<protein>
    <recommendedName>
        <fullName evidence="4">DUF4064 domain-containing protein</fullName>
    </recommendedName>
</protein>
<name>A0A5M6CFM8_9BACT</name>
<sequence length="165" mass="18238">MSDTNQFHDQTFDEFTPKKKMPDMLNVLTILTFIGSGVGLITYIYNYVTVCGSITKMTDAMSKFGEDSTMGKMMKDSIEIAYKSCDLKMPLLIMNLACVILCVVGAILMRKLSKSGFYVYLIGELVGPVGVMIMVGMSFGIMAIVGILIPVVFLILYGTQLKHMK</sequence>
<feature type="transmembrane region" description="Helical" evidence="1">
    <location>
        <begin position="91"/>
        <end position="109"/>
    </location>
</feature>
<proteinExistence type="predicted"/>
<dbReference type="RefSeq" id="WP_150032998.1">
    <property type="nucleotide sequence ID" value="NZ_VWSH01000003.1"/>
</dbReference>
<dbReference type="Proteomes" id="UP000323632">
    <property type="component" value="Unassembled WGS sequence"/>
</dbReference>
<keyword evidence="1" id="KW-0472">Membrane</keyword>
<evidence type="ECO:0000256" key="1">
    <source>
        <dbReference type="SAM" id="Phobius"/>
    </source>
</evidence>
<accession>A0A5M6CFM8</accession>
<reference evidence="2 3" key="1">
    <citation type="submission" date="2019-09" db="EMBL/GenBank/DDBJ databases">
        <title>Genome sequence and assembly of Taibaiella sp.</title>
        <authorList>
            <person name="Chhetri G."/>
        </authorList>
    </citation>
    <scope>NUCLEOTIDE SEQUENCE [LARGE SCALE GENOMIC DNA]</scope>
    <source>
        <strain evidence="2 3">KVB11</strain>
    </source>
</reference>
<evidence type="ECO:0008006" key="4">
    <source>
        <dbReference type="Google" id="ProtNLM"/>
    </source>
</evidence>
<feature type="transmembrane region" description="Helical" evidence="1">
    <location>
        <begin position="141"/>
        <end position="159"/>
    </location>
</feature>
<organism evidence="2 3">
    <name type="scientific">Taibaiella lutea</name>
    <dbReference type="NCBI Taxonomy" id="2608001"/>
    <lineage>
        <taxon>Bacteria</taxon>
        <taxon>Pseudomonadati</taxon>
        <taxon>Bacteroidota</taxon>
        <taxon>Chitinophagia</taxon>
        <taxon>Chitinophagales</taxon>
        <taxon>Chitinophagaceae</taxon>
        <taxon>Taibaiella</taxon>
    </lineage>
</organism>
<keyword evidence="1" id="KW-1133">Transmembrane helix</keyword>
<keyword evidence="3" id="KW-1185">Reference proteome</keyword>
<feature type="transmembrane region" description="Helical" evidence="1">
    <location>
        <begin position="25"/>
        <end position="45"/>
    </location>
</feature>
<evidence type="ECO:0000313" key="3">
    <source>
        <dbReference type="Proteomes" id="UP000323632"/>
    </source>
</evidence>
<gene>
    <name evidence="2" type="ORF">F0919_11935</name>
</gene>